<dbReference type="Proteomes" id="UP000324233">
    <property type="component" value="Chromosome"/>
</dbReference>
<dbReference type="InterPro" id="IPR002514">
    <property type="entry name" value="Transposase_8"/>
</dbReference>
<proteinExistence type="predicted"/>
<accession>A0A5B9WDT0</accession>
<evidence type="ECO:0000313" key="1">
    <source>
        <dbReference type="EMBL" id="QEH38613.1"/>
    </source>
</evidence>
<name>A0A5B9WDT0_9BACT</name>
<gene>
    <name evidence="1" type="ORF">OJF2_72170</name>
</gene>
<sequence length="117" mass="12835">MSRPRAPQLERTWSRRLERQAVGGLSIAEFCEREGLAPASFYYWRRRLAAGATPPAEAPPLFVPLRVDGAAAAQRRRGVEIELPGGVRLRLEAPPEPEWIGRLVAAVAGLEAGRGRP</sequence>
<protein>
    <recommendedName>
        <fullName evidence="3">Transposase</fullName>
    </recommendedName>
</protein>
<keyword evidence="2" id="KW-1185">Reference proteome</keyword>
<organism evidence="1 2">
    <name type="scientific">Aquisphaera giovannonii</name>
    <dbReference type="NCBI Taxonomy" id="406548"/>
    <lineage>
        <taxon>Bacteria</taxon>
        <taxon>Pseudomonadati</taxon>
        <taxon>Planctomycetota</taxon>
        <taxon>Planctomycetia</taxon>
        <taxon>Isosphaerales</taxon>
        <taxon>Isosphaeraceae</taxon>
        <taxon>Aquisphaera</taxon>
    </lineage>
</organism>
<dbReference type="KEGG" id="agv:OJF2_72170"/>
<dbReference type="AlphaFoldDB" id="A0A5B9WDT0"/>
<dbReference type="EMBL" id="CP042997">
    <property type="protein sequence ID" value="QEH38613.1"/>
    <property type="molecule type" value="Genomic_DNA"/>
</dbReference>
<dbReference type="OrthoDB" id="274570at2"/>
<dbReference type="RefSeq" id="WP_148598041.1">
    <property type="nucleotide sequence ID" value="NZ_CP042997.1"/>
</dbReference>
<dbReference type="NCBIfam" id="NF047593">
    <property type="entry name" value="IS66_ISAeme5_TnpA"/>
    <property type="match status" value="1"/>
</dbReference>
<evidence type="ECO:0000313" key="2">
    <source>
        <dbReference type="Proteomes" id="UP000324233"/>
    </source>
</evidence>
<dbReference type="Pfam" id="PF01527">
    <property type="entry name" value="HTH_Tnp_1"/>
    <property type="match status" value="1"/>
</dbReference>
<evidence type="ECO:0008006" key="3">
    <source>
        <dbReference type="Google" id="ProtNLM"/>
    </source>
</evidence>
<reference evidence="1 2" key="1">
    <citation type="submission" date="2019-08" db="EMBL/GenBank/DDBJ databases">
        <title>Deep-cultivation of Planctomycetes and their phenomic and genomic characterization uncovers novel biology.</title>
        <authorList>
            <person name="Wiegand S."/>
            <person name="Jogler M."/>
            <person name="Boedeker C."/>
            <person name="Pinto D."/>
            <person name="Vollmers J."/>
            <person name="Rivas-Marin E."/>
            <person name="Kohn T."/>
            <person name="Peeters S.H."/>
            <person name="Heuer A."/>
            <person name="Rast P."/>
            <person name="Oberbeckmann S."/>
            <person name="Bunk B."/>
            <person name="Jeske O."/>
            <person name="Meyerdierks A."/>
            <person name="Storesund J.E."/>
            <person name="Kallscheuer N."/>
            <person name="Luecker S."/>
            <person name="Lage O.M."/>
            <person name="Pohl T."/>
            <person name="Merkel B.J."/>
            <person name="Hornburger P."/>
            <person name="Mueller R.-W."/>
            <person name="Bruemmer F."/>
            <person name="Labrenz M."/>
            <person name="Spormann A.M."/>
            <person name="Op den Camp H."/>
            <person name="Overmann J."/>
            <person name="Amann R."/>
            <person name="Jetten M.S.M."/>
            <person name="Mascher T."/>
            <person name="Medema M.H."/>
            <person name="Devos D.P."/>
            <person name="Kaster A.-K."/>
            <person name="Ovreas L."/>
            <person name="Rohde M."/>
            <person name="Galperin M.Y."/>
            <person name="Jogler C."/>
        </authorList>
    </citation>
    <scope>NUCLEOTIDE SEQUENCE [LARGE SCALE GENOMIC DNA]</scope>
    <source>
        <strain evidence="1 2">OJF2</strain>
    </source>
</reference>